<feature type="region of interest" description="Disordered" evidence="1">
    <location>
        <begin position="661"/>
        <end position="707"/>
    </location>
</feature>
<feature type="compositionally biased region" description="Pro residues" evidence="1">
    <location>
        <begin position="518"/>
        <end position="540"/>
    </location>
</feature>
<accession>A0A166CHS1</accession>
<feature type="compositionally biased region" description="Pro residues" evidence="1">
    <location>
        <begin position="461"/>
        <end position="473"/>
    </location>
</feature>
<evidence type="ECO:0000256" key="1">
    <source>
        <dbReference type="SAM" id="MobiDB-lite"/>
    </source>
</evidence>
<feature type="compositionally biased region" description="Polar residues" evidence="1">
    <location>
        <begin position="224"/>
        <end position="239"/>
    </location>
</feature>
<name>A0A166CHS1_9AGAM</name>
<feature type="compositionally biased region" description="Pro residues" evidence="1">
    <location>
        <begin position="290"/>
        <end position="304"/>
    </location>
</feature>
<gene>
    <name evidence="2" type="ORF">SISSUDRAFT_858943</name>
</gene>
<evidence type="ECO:0000313" key="2">
    <source>
        <dbReference type="EMBL" id="KZT37467.1"/>
    </source>
</evidence>
<feature type="compositionally biased region" description="Low complexity" evidence="1">
    <location>
        <begin position="200"/>
        <end position="223"/>
    </location>
</feature>
<feature type="compositionally biased region" description="Acidic residues" evidence="1">
    <location>
        <begin position="147"/>
        <end position="161"/>
    </location>
</feature>
<feature type="region of interest" description="Disordered" evidence="1">
    <location>
        <begin position="428"/>
        <end position="552"/>
    </location>
</feature>
<protein>
    <submittedName>
        <fullName evidence="2">Uncharacterized protein</fullName>
    </submittedName>
</protein>
<keyword evidence="3" id="KW-1185">Reference proteome</keyword>
<feature type="compositionally biased region" description="Low complexity" evidence="1">
    <location>
        <begin position="666"/>
        <end position="694"/>
    </location>
</feature>
<feature type="compositionally biased region" description="Basic and acidic residues" evidence="1">
    <location>
        <begin position="274"/>
        <end position="283"/>
    </location>
</feature>
<feature type="region of interest" description="Disordered" evidence="1">
    <location>
        <begin position="92"/>
        <end position="309"/>
    </location>
</feature>
<proteinExistence type="predicted"/>
<dbReference type="Proteomes" id="UP000076798">
    <property type="component" value="Unassembled WGS sequence"/>
</dbReference>
<evidence type="ECO:0000313" key="3">
    <source>
        <dbReference type="Proteomes" id="UP000076798"/>
    </source>
</evidence>
<organism evidence="2 3">
    <name type="scientific">Sistotremastrum suecicum HHB10207 ss-3</name>
    <dbReference type="NCBI Taxonomy" id="1314776"/>
    <lineage>
        <taxon>Eukaryota</taxon>
        <taxon>Fungi</taxon>
        <taxon>Dikarya</taxon>
        <taxon>Basidiomycota</taxon>
        <taxon>Agaricomycotina</taxon>
        <taxon>Agaricomycetes</taxon>
        <taxon>Sistotremastrales</taxon>
        <taxon>Sistotremastraceae</taxon>
        <taxon>Sistotremastrum</taxon>
    </lineage>
</organism>
<reference evidence="2 3" key="1">
    <citation type="journal article" date="2016" name="Mol. Biol. Evol.">
        <title>Comparative Genomics of Early-Diverging Mushroom-Forming Fungi Provides Insights into the Origins of Lignocellulose Decay Capabilities.</title>
        <authorList>
            <person name="Nagy L.G."/>
            <person name="Riley R."/>
            <person name="Tritt A."/>
            <person name="Adam C."/>
            <person name="Daum C."/>
            <person name="Floudas D."/>
            <person name="Sun H."/>
            <person name="Yadav J.S."/>
            <person name="Pangilinan J."/>
            <person name="Larsson K.H."/>
            <person name="Matsuura K."/>
            <person name="Barry K."/>
            <person name="Labutti K."/>
            <person name="Kuo R."/>
            <person name="Ohm R.A."/>
            <person name="Bhattacharya S.S."/>
            <person name="Shirouzu T."/>
            <person name="Yoshinaga Y."/>
            <person name="Martin F.M."/>
            <person name="Grigoriev I.V."/>
            <person name="Hibbett D.S."/>
        </authorList>
    </citation>
    <scope>NUCLEOTIDE SEQUENCE [LARGE SCALE GENOMIC DNA]</scope>
    <source>
        <strain evidence="2 3">HHB10207 ss-3</strain>
    </source>
</reference>
<dbReference type="AlphaFoldDB" id="A0A166CHS1"/>
<dbReference type="EMBL" id="KV428083">
    <property type="protein sequence ID" value="KZT37467.1"/>
    <property type="molecule type" value="Genomic_DNA"/>
</dbReference>
<feature type="compositionally biased region" description="Low complexity" evidence="1">
    <location>
        <begin position="474"/>
        <end position="495"/>
    </location>
</feature>
<sequence>MKRHVEMRTPVQEVDWAYKRRKISHTQSSDILVDQNSSPVPLLLEQTGDSSRDFQGYLQSILQPSPAYLPFPPSHAIPLEDEDSVYFRRASHTPGRYRTPGMPPSSVEIVDLTSLPSSPMPQPSSPLRYSAHEPIPGSSAMPGSEQEYSDSEDDEIVELDPEYARSLFAPTTSHFHSFKGRPPSPLQLEGSEVDATVDRSPSQLTPSISSSSSTEQQSISTPSDATTSSSFNIDKSSAPQRKFFPLPKKPDYNPFADLLPSPVKPAFTASSYRPSRDDDERPRPSRRVSSPPPPSLPPPPPPPVITGAKSRLVFGFSSAQTTDPFRSLVFTDLREGRQEPQALRKWAERFGKVSECSVQNVNQEVRGLVVFEEKGSATAANRSVTLSQSLGEGTRVFWRKCPWPRSASHTEQKEWWTKAMKEFESIRAKFEPLPLDPGQKISRTKQRKRSRNTDGRTHSPPATPATPATPVPGPSNNRPSSPTPSPSFRRATSPSHSLEIYLDHPPLYLPPAKAKPQPSSPPFSAPPQPRSTPLPAPESIPEPNKSSQENERIHVLSLYARIPEQSIEPDIDTSTPMEVDVIPPTEVIEPSHAQEPQGVKPVEALAVVAALPSTANVMNAAEAFIAEAIATTPSSAPSTATSSLAEKAARLQQQIDAARLALQKRSTSSTSQVISSDTTPRSYSPSSNSSSENIPSPPSVPSPTVSLSSRKILMEEQLNRAKMLYGKLKTAVSKEEKDAISLEIKDAEQKFAEQRSLYTQQATRQSTRVLSGNVQIARPRKPFLATRTSSTFFPTVTTPFSWPCHNPGDRLIIDISDNEDS</sequence>